<dbReference type="Proteomes" id="UP000067444">
    <property type="component" value="Chromosome"/>
</dbReference>
<proteinExistence type="predicted"/>
<gene>
    <name evidence="1" type="ORF">OSB_20140</name>
</gene>
<keyword evidence="2" id="KW-1185">Reference proteome</keyword>
<dbReference type="OrthoDB" id="7652304at2"/>
<evidence type="ECO:0000313" key="1">
    <source>
        <dbReference type="EMBL" id="AKS46553.1"/>
    </source>
</evidence>
<name>A0A0K0Y6F1_9RHOB</name>
<dbReference type="STRING" id="1458307.OSB_20140"/>
<dbReference type="RefSeq" id="WP_049834850.1">
    <property type="nucleotide sequence ID" value="NZ_CP012160.1"/>
</dbReference>
<sequence>MFGFLIAVVGGAVTPMIEAPLARPVARMMGESFDVKDTELRTLAFMIAMIIAGVLCAVFSSGSALGLAVGGALGYFGMRLLRTAQRMIENKRS</sequence>
<dbReference type="KEGG" id="otm:OSB_20140"/>
<dbReference type="AlphaFoldDB" id="A0A0K0Y6F1"/>
<protein>
    <submittedName>
        <fullName evidence="1">Uncharacterized protein</fullName>
    </submittedName>
</protein>
<organism evidence="1 2">
    <name type="scientific">Octadecabacter temperatus</name>
    <dbReference type="NCBI Taxonomy" id="1458307"/>
    <lineage>
        <taxon>Bacteria</taxon>
        <taxon>Pseudomonadati</taxon>
        <taxon>Pseudomonadota</taxon>
        <taxon>Alphaproteobacteria</taxon>
        <taxon>Rhodobacterales</taxon>
        <taxon>Roseobacteraceae</taxon>
        <taxon>Octadecabacter</taxon>
    </lineage>
</organism>
<reference evidence="1 2" key="1">
    <citation type="journal article" date="2015" name="Genome Announc.">
        <title>Closed Genome Sequence of Octadecabacter temperatus SB1, the First Mesophilic Species of the Genus Octadecabacter.</title>
        <authorList>
            <person name="Voget S."/>
            <person name="Billerbeck S."/>
            <person name="Simon M."/>
            <person name="Daniel R."/>
        </authorList>
    </citation>
    <scope>NUCLEOTIDE SEQUENCE [LARGE SCALE GENOMIC DNA]</scope>
    <source>
        <strain evidence="1 2">SB1</strain>
    </source>
</reference>
<accession>A0A0K0Y6F1</accession>
<evidence type="ECO:0000313" key="2">
    <source>
        <dbReference type="Proteomes" id="UP000067444"/>
    </source>
</evidence>
<dbReference type="EMBL" id="CP012160">
    <property type="protein sequence ID" value="AKS46553.1"/>
    <property type="molecule type" value="Genomic_DNA"/>
</dbReference>